<dbReference type="Pfam" id="PF00207">
    <property type="entry name" value="A2M"/>
    <property type="match status" value="1"/>
</dbReference>
<feature type="domain" description="Alpha-2-macroglobulin bait region" evidence="4">
    <location>
        <begin position="1002"/>
        <end position="1141"/>
    </location>
</feature>
<keyword evidence="3" id="KW-0472">Membrane</keyword>
<keyword evidence="2" id="KW-0732">Signal</keyword>
<evidence type="ECO:0000313" key="6">
    <source>
        <dbReference type="EMBL" id="HIU53778.1"/>
    </source>
</evidence>
<dbReference type="Proteomes" id="UP000824107">
    <property type="component" value="Unassembled WGS sequence"/>
</dbReference>
<organism evidence="6 7">
    <name type="scientific">Candidatus Scatocola faecipullorum</name>
    <dbReference type="NCBI Taxonomy" id="2840917"/>
    <lineage>
        <taxon>Bacteria</taxon>
        <taxon>Pseudomonadati</taxon>
        <taxon>Pseudomonadota</taxon>
        <taxon>Alphaproteobacteria</taxon>
        <taxon>Rhodospirillales</taxon>
        <taxon>Rhodospirillaceae</taxon>
        <taxon>Rhodospirillaceae incertae sedis</taxon>
        <taxon>Candidatus Scatocola</taxon>
    </lineage>
</organism>
<dbReference type="InterPro" id="IPR041203">
    <property type="entry name" value="Bact_A2M_MG5"/>
</dbReference>
<proteinExistence type="inferred from homology"/>
<reference evidence="6" key="2">
    <citation type="journal article" date="2021" name="PeerJ">
        <title>Extensive microbial diversity within the chicken gut microbiome revealed by metagenomics and culture.</title>
        <authorList>
            <person name="Gilroy R."/>
            <person name="Ravi A."/>
            <person name="Getino M."/>
            <person name="Pursley I."/>
            <person name="Horton D.L."/>
            <person name="Alikhan N.F."/>
            <person name="Baker D."/>
            <person name="Gharbi K."/>
            <person name="Hall N."/>
            <person name="Watson M."/>
            <person name="Adriaenssens E.M."/>
            <person name="Foster-Nyarko E."/>
            <person name="Jarju S."/>
            <person name="Secka A."/>
            <person name="Antonio M."/>
            <person name="Oren A."/>
            <person name="Chaudhuri R.R."/>
            <person name="La Ragione R."/>
            <person name="Hildebrand F."/>
            <person name="Pallen M.J."/>
        </authorList>
    </citation>
    <scope>NUCLEOTIDE SEQUENCE</scope>
    <source>
        <strain evidence="6">ChiW3-316</strain>
    </source>
</reference>
<evidence type="ECO:0000256" key="1">
    <source>
        <dbReference type="ARBA" id="ARBA00010556"/>
    </source>
</evidence>
<dbReference type="InterPro" id="IPR001599">
    <property type="entry name" value="Macroglobln_a2"/>
</dbReference>
<comment type="similarity">
    <text evidence="1">Belongs to the protease inhibitor I39 (alpha-2-macroglobulin) family. Bacterial alpha-2-macroglobulin subfamily.</text>
</comment>
<keyword evidence="3" id="KW-0812">Transmembrane</keyword>
<name>A0A9D1M550_9PROT</name>
<dbReference type="PANTHER" id="PTHR40094:SF1">
    <property type="entry name" value="UBIQUITIN DOMAIN-CONTAINING PROTEIN"/>
    <property type="match status" value="1"/>
</dbReference>
<protein>
    <submittedName>
        <fullName evidence="6">Alpha-2-macroglobulin family protein</fullName>
    </submittedName>
</protein>
<dbReference type="Pfam" id="PF07703">
    <property type="entry name" value="A2M_BRD"/>
    <property type="match status" value="1"/>
</dbReference>
<dbReference type="Pfam" id="PF17972">
    <property type="entry name" value="bMG5"/>
    <property type="match status" value="1"/>
</dbReference>
<dbReference type="Pfam" id="PF11974">
    <property type="entry name" value="bMG3"/>
    <property type="match status" value="1"/>
</dbReference>
<keyword evidence="3" id="KW-1133">Transmembrane helix</keyword>
<dbReference type="GO" id="GO:0004866">
    <property type="term" value="F:endopeptidase inhibitor activity"/>
    <property type="evidence" value="ECO:0007669"/>
    <property type="project" value="InterPro"/>
</dbReference>
<evidence type="ECO:0000313" key="7">
    <source>
        <dbReference type="Proteomes" id="UP000824107"/>
    </source>
</evidence>
<evidence type="ECO:0000256" key="3">
    <source>
        <dbReference type="SAM" id="Phobius"/>
    </source>
</evidence>
<dbReference type="EMBL" id="DVNC01000048">
    <property type="protein sequence ID" value="HIU53778.1"/>
    <property type="molecule type" value="Genomic_DNA"/>
</dbReference>
<accession>A0A9D1M550</accession>
<dbReference type="SMART" id="SM01360">
    <property type="entry name" value="A2M"/>
    <property type="match status" value="1"/>
</dbReference>
<dbReference type="InterPro" id="IPR002890">
    <property type="entry name" value="MG2"/>
</dbReference>
<dbReference type="CDD" id="cd02891">
    <property type="entry name" value="A2M_like"/>
    <property type="match status" value="1"/>
</dbReference>
<dbReference type="InterPro" id="IPR051802">
    <property type="entry name" value="YfhM-like"/>
</dbReference>
<evidence type="ECO:0000259" key="4">
    <source>
        <dbReference type="SMART" id="SM01359"/>
    </source>
</evidence>
<evidence type="ECO:0000256" key="2">
    <source>
        <dbReference type="ARBA" id="ARBA00022729"/>
    </source>
</evidence>
<dbReference type="Gene3D" id="2.60.40.1930">
    <property type="match status" value="1"/>
</dbReference>
<sequence length="1841" mass="203775">MLKKILSRKTVIASLVSLAVLALGGGIWYIMIDRGFSLTDNPAQTVSISEVRAPEESLVYDDKITPLSLAVIFDKPAARMDLVGKKLDRGISVYPAIRGTWTFENDSYLSFLPEKDWIPGTRFRVSLSPELFNPDLKIKDYDFSFESPAFNGKLLSDEFYEDPRDVKIKQAAASFRFDYPLNPESIRDNVSVKTVSGKTYDFTYKLTDAGRTLHILSAPLVIGPKEDFVNITVGKKLGNAYNADKLDRILTAEVKIPSSSTLFKLVSVNSRIVTNEQKADAPEQIVFVNFSTAVQPVDLEKHLAFYRLPEDCGKVRSGSGSKPWEKAGAEKLPLINVSPTAEAAKNFAFKIDVPQRGHCLAVRVQKGLNSVEGYLFNEENVSYLTPPVYPLQAEIAFDGSLIPLRGNPAVSFVSRGADTLNVEVARIRPDELNHLMTQTYGSYDRPGFNSYNFTEENISEIFRRDLPLKQVHPAEQNFSSLDLQPYLQGRKGIFLIKAKAVRHEGKQQYSSAEDRRLIVVTDLGIIVKDNLDNSHDLFVSDIVSGKPVRGAVVELLGKNGLPVLTRTTNENGEASFPDYKAFKDEKTPVVYKVVYKDSISFLPLQRFDRRLDFSRFAVDGIYENPDNPQHLNGYAFSDRGVYRPGETASFGLMVRSADLQVPANLPLRADITNSKGNEVFSRRLTADADGLMSLSYDIPAAAPTGTYNLYLYRVGSGNDVTLVTSVAFEVEEFTPDTLRMKVGFDNAPRSGWSTDRRLTAAVNLQNLYGNPAVGHKIKGQFRLLPAVFSFPEYAGYTFRDPLRGEKHQTVKTVSETLPEQTTDADGNAELAIDLSKFDQGAYRLILSVEGFELDSGRGVSGGADILVSPQPYLVGHKSDADLNYYLHKDSQHKVRFIAVDHGLKSIAPAGLQLEFYRRREISSLVEMPNGTYRYQLVPQEELIRREDFTLAEGGTDYVLNTSEPGDYVIRLIDDRGNIMDKVSYNVAGAGNSAYTADKKPVLSVRLDRSEYNSGDTINMRITAPYAGYGLITIERDKVYAAKWFKADKSSVDESIVLPEDVEGNAYVNVAWIRDIASPEIYMPPLSYAVEPFGINKSKRRVGIALGVPEIVKPGDELVVSYRTTKPARLILWGANVGILQVAKYQTPDPLEYFLRKKALRVTTSQIMDLIMPDMNLVRSLKAPGGDDAYAEELLAANLNPFARKQDKPVAFWSGILNADGELRTYRYKVPETFSGEIKVMAVAVTAGRFGSAQNRALVRGDFALTPSGPFNVSPGDVFDVSLSVANLMENSGKAYPVKVSLQTTPGLEIQGSDETVLTLDEQEEAPVTFKVKALDELGAQTLTFTAAAVNDADKTARLPYSVGVRPASPYAVKLNMGFAKSSVLLKNFVEPMYAAFRVQQVEASASPLVLAQGLLHYLDKYPHFCTEQTVSKVFPAIDVFYAYPELVGGIDVYALYDDALAKLSARQNYDGGFGAWSGGSSSDEFVSLYTAQFLTFAKRHNFDVPDAMLGRLLGYVKGAASRDPQSPDDSNPAYAAYLLTSNGEITTNYLLKLENYYKSASKDWKNSLSAAYIAAGYRLLQDKSRADSLISGYKTGRSQIDDARYVYLLANHFPEKFRSVSKPVLEALLKPLQQGEYNTISSAYSILALNAFSRDRNADKAISFAGKTADNTLFAAVDVTPADKELKITADRPFYYTVRQQGFFKQPQTEPLRQGLEVYKEYLDKDGKPISHARIGDEITVKISLRSLKGDNINDIAVVDLIPGCFEIVGNSINVDGWFDFGEIREDRALVYLTAEPKARTVTYRAKVVARGEFVVPAVFANAMYDDGIQAHGVASRFVAE</sequence>
<reference evidence="6" key="1">
    <citation type="submission" date="2020-10" db="EMBL/GenBank/DDBJ databases">
        <authorList>
            <person name="Gilroy R."/>
        </authorList>
    </citation>
    <scope>NUCLEOTIDE SEQUENCE</scope>
    <source>
        <strain evidence="6">ChiW3-316</strain>
    </source>
</reference>
<dbReference type="SMART" id="SM01359">
    <property type="entry name" value="A2M_N_2"/>
    <property type="match status" value="1"/>
</dbReference>
<feature type="transmembrane region" description="Helical" evidence="3">
    <location>
        <begin position="12"/>
        <end position="31"/>
    </location>
</feature>
<dbReference type="InterPro" id="IPR021868">
    <property type="entry name" value="Alpha_2_Macroglob_MG3"/>
</dbReference>
<gene>
    <name evidence="6" type="ORF">IAD20_06825</name>
</gene>
<dbReference type="InterPro" id="IPR041246">
    <property type="entry name" value="Bact_MG10"/>
</dbReference>
<comment type="caution">
    <text evidence="6">The sequence shown here is derived from an EMBL/GenBank/DDBJ whole genome shotgun (WGS) entry which is preliminary data.</text>
</comment>
<dbReference type="InterPro" id="IPR011625">
    <property type="entry name" value="A2M_N_BRD"/>
</dbReference>
<dbReference type="Gene3D" id="2.60.40.3710">
    <property type="match status" value="1"/>
</dbReference>
<dbReference type="Pfam" id="PF17973">
    <property type="entry name" value="bMG10"/>
    <property type="match status" value="1"/>
</dbReference>
<dbReference type="SUPFAM" id="SSF48239">
    <property type="entry name" value="Terpenoid cyclases/Protein prenyltransferases"/>
    <property type="match status" value="1"/>
</dbReference>
<dbReference type="Pfam" id="PF01835">
    <property type="entry name" value="MG2"/>
    <property type="match status" value="1"/>
</dbReference>
<evidence type="ECO:0000259" key="5">
    <source>
        <dbReference type="SMART" id="SM01360"/>
    </source>
</evidence>
<dbReference type="Gene3D" id="1.50.10.20">
    <property type="match status" value="1"/>
</dbReference>
<dbReference type="InterPro" id="IPR008930">
    <property type="entry name" value="Terpenoid_cyclase/PrenylTrfase"/>
</dbReference>
<feature type="domain" description="Alpha-2-macroglobulin" evidence="5">
    <location>
        <begin position="1209"/>
        <end position="1301"/>
    </location>
</feature>
<dbReference type="PANTHER" id="PTHR40094">
    <property type="entry name" value="ALPHA-2-MACROGLOBULIN HOMOLOG"/>
    <property type="match status" value="1"/>
</dbReference>